<keyword evidence="7" id="KW-0926">Vacuole</keyword>
<evidence type="ECO:0000313" key="13">
    <source>
        <dbReference type="Proteomes" id="UP001309876"/>
    </source>
</evidence>
<evidence type="ECO:0000256" key="3">
    <source>
        <dbReference type="ARBA" id="ARBA00022448"/>
    </source>
</evidence>
<keyword evidence="4 7" id="KW-0653">Protein transport</keyword>
<dbReference type="InterPro" id="IPR019460">
    <property type="entry name" value="Atg11_C"/>
</dbReference>
<keyword evidence="13" id="KW-1185">Reference proteome</keyword>
<feature type="compositionally biased region" description="Polar residues" evidence="9">
    <location>
        <begin position="631"/>
        <end position="644"/>
    </location>
</feature>
<evidence type="ECO:0000256" key="1">
    <source>
        <dbReference type="ARBA" id="ARBA00009729"/>
    </source>
</evidence>
<comment type="similarity">
    <text evidence="1 7">Belongs to the ATG11 family.</text>
</comment>
<dbReference type="GO" id="GO:1903599">
    <property type="term" value="P:positive regulation of autophagy of mitochondrion"/>
    <property type="evidence" value="ECO:0007669"/>
    <property type="project" value="UniProtKB-UniRule"/>
</dbReference>
<dbReference type="EMBL" id="JAVRRJ010000002">
    <property type="protein sequence ID" value="KAK5088867.1"/>
    <property type="molecule type" value="Genomic_DNA"/>
</dbReference>
<comment type="subcellular location">
    <subcellularLocation>
        <location evidence="7">Preautophagosomal structure membrane</location>
        <topology evidence="7">Peripheral membrane protein</topology>
    </subcellularLocation>
    <subcellularLocation>
        <location evidence="7">Vacuole membrane</location>
        <topology evidence="7">Peripheral membrane protein</topology>
    </subcellularLocation>
    <text evidence="7">During pexophagy, accumulates in the vacuolar membrane region, where the peroxisomes contact the vacuole.</text>
</comment>
<dbReference type="GO" id="GO:0019901">
    <property type="term" value="F:protein kinase binding"/>
    <property type="evidence" value="ECO:0007669"/>
    <property type="project" value="TreeGrafter"/>
</dbReference>
<dbReference type="SUPFAM" id="SSF90257">
    <property type="entry name" value="Myosin rod fragments"/>
    <property type="match status" value="1"/>
</dbReference>
<evidence type="ECO:0000313" key="12">
    <source>
        <dbReference type="EMBL" id="KAK5088867.1"/>
    </source>
</evidence>
<evidence type="ECO:0000256" key="4">
    <source>
        <dbReference type="ARBA" id="ARBA00022927"/>
    </source>
</evidence>
<dbReference type="GO" id="GO:0060090">
    <property type="term" value="F:molecular adaptor activity"/>
    <property type="evidence" value="ECO:0007669"/>
    <property type="project" value="TreeGrafter"/>
</dbReference>
<keyword evidence="7" id="KW-0472">Membrane</keyword>
<name>A0AAN7T3A0_9EURO</name>
<dbReference type="PANTHER" id="PTHR13222">
    <property type="entry name" value="RB1-INDUCIBLE COILED-COIL"/>
    <property type="match status" value="1"/>
</dbReference>
<feature type="compositionally biased region" description="Polar residues" evidence="9">
    <location>
        <begin position="528"/>
        <end position="538"/>
    </location>
</feature>
<feature type="compositionally biased region" description="Basic and acidic residues" evidence="9">
    <location>
        <begin position="1312"/>
        <end position="1324"/>
    </location>
</feature>
<evidence type="ECO:0000256" key="2">
    <source>
        <dbReference type="ARBA" id="ARBA00013804"/>
    </source>
</evidence>
<dbReference type="GO" id="GO:0034727">
    <property type="term" value="P:piecemeal microautophagy of the nucleus"/>
    <property type="evidence" value="ECO:0007669"/>
    <property type="project" value="TreeGrafter"/>
</dbReference>
<keyword evidence="3 7" id="KW-0813">Transport</keyword>
<reference evidence="12 13" key="1">
    <citation type="submission" date="2023-08" db="EMBL/GenBank/DDBJ databases">
        <title>Black Yeasts Isolated from many extreme environments.</title>
        <authorList>
            <person name="Coleine C."/>
            <person name="Stajich J.E."/>
            <person name="Selbmann L."/>
        </authorList>
    </citation>
    <scope>NUCLEOTIDE SEQUENCE [LARGE SCALE GENOMIC DNA]</scope>
    <source>
        <strain evidence="12 13">CCFEE 5910</strain>
    </source>
</reference>
<evidence type="ECO:0000256" key="5">
    <source>
        <dbReference type="ARBA" id="ARBA00023006"/>
    </source>
</evidence>
<dbReference type="Proteomes" id="UP001309876">
    <property type="component" value="Unassembled WGS sequence"/>
</dbReference>
<comment type="caution">
    <text evidence="12">The sequence shown here is derived from an EMBL/GenBank/DDBJ whole genome shotgun (WGS) entry which is preliminary data.</text>
</comment>
<dbReference type="GO" id="GO:1990316">
    <property type="term" value="C:Atg1/ULK1 kinase complex"/>
    <property type="evidence" value="ECO:0007669"/>
    <property type="project" value="TreeGrafter"/>
</dbReference>
<dbReference type="PANTHER" id="PTHR13222:SF1">
    <property type="entry name" value="RB1-INDUCIBLE COILED-COIL PROTEIN 1"/>
    <property type="match status" value="1"/>
</dbReference>
<keyword evidence="6 8" id="KW-0175">Coiled coil</keyword>
<evidence type="ECO:0000256" key="8">
    <source>
        <dbReference type="SAM" id="Coils"/>
    </source>
</evidence>
<proteinExistence type="inferred from homology"/>
<evidence type="ECO:0000259" key="11">
    <source>
        <dbReference type="Pfam" id="PF10377"/>
    </source>
</evidence>
<dbReference type="GO" id="GO:0000422">
    <property type="term" value="P:autophagy of mitochondrion"/>
    <property type="evidence" value="ECO:0007669"/>
    <property type="project" value="TreeGrafter"/>
</dbReference>
<dbReference type="GO" id="GO:0034517">
    <property type="term" value="P:ribophagy"/>
    <property type="evidence" value="ECO:0007669"/>
    <property type="project" value="TreeGrafter"/>
</dbReference>
<feature type="domain" description="Autophagy protein ATG17-like" evidence="10">
    <location>
        <begin position="106"/>
        <end position="449"/>
    </location>
</feature>
<evidence type="ECO:0000256" key="6">
    <source>
        <dbReference type="ARBA" id="ARBA00023054"/>
    </source>
</evidence>
<evidence type="ECO:0000256" key="7">
    <source>
        <dbReference type="RuleBase" id="RU367075"/>
    </source>
</evidence>
<dbReference type="Pfam" id="PF10377">
    <property type="entry name" value="ATG11"/>
    <property type="match status" value="1"/>
</dbReference>
<feature type="region of interest" description="Disordered" evidence="9">
    <location>
        <begin position="75"/>
        <end position="99"/>
    </location>
</feature>
<dbReference type="InterPro" id="IPR045326">
    <property type="entry name" value="ATG17-like_dom"/>
</dbReference>
<dbReference type="Pfam" id="PF04108">
    <property type="entry name" value="ATG17_like"/>
    <property type="match status" value="1"/>
</dbReference>
<feature type="compositionally biased region" description="Polar residues" evidence="9">
    <location>
        <begin position="1332"/>
        <end position="1349"/>
    </location>
</feature>
<dbReference type="GO" id="GO:0005774">
    <property type="term" value="C:vacuolar membrane"/>
    <property type="evidence" value="ECO:0007669"/>
    <property type="project" value="UniProtKB-SubCell"/>
</dbReference>
<dbReference type="GO" id="GO:0000045">
    <property type="term" value="P:autophagosome assembly"/>
    <property type="evidence" value="ECO:0007669"/>
    <property type="project" value="UniProtKB-UniRule"/>
</dbReference>
<feature type="compositionally biased region" description="Low complexity" evidence="9">
    <location>
        <begin position="1358"/>
        <end position="1376"/>
    </location>
</feature>
<dbReference type="InterPro" id="IPR040040">
    <property type="entry name" value="ATG11"/>
</dbReference>
<keyword evidence="5 7" id="KW-0072">Autophagy</keyword>
<comment type="subunit">
    <text evidence="7">Homodimer.</text>
</comment>
<feature type="region of interest" description="Disordered" evidence="9">
    <location>
        <begin position="504"/>
        <end position="557"/>
    </location>
</feature>
<evidence type="ECO:0000256" key="9">
    <source>
        <dbReference type="SAM" id="MobiDB-lite"/>
    </source>
</evidence>
<evidence type="ECO:0000259" key="10">
    <source>
        <dbReference type="Pfam" id="PF04108"/>
    </source>
</evidence>
<feature type="domain" description="Autophagy-related protein 11 C-terminal" evidence="11">
    <location>
        <begin position="1112"/>
        <end position="1257"/>
    </location>
</feature>
<dbReference type="GO" id="GO:0061709">
    <property type="term" value="P:reticulophagy"/>
    <property type="evidence" value="ECO:0007669"/>
    <property type="project" value="TreeGrafter"/>
</dbReference>
<feature type="compositionally biased region" description="Polar residues" evidence="9">
    <location>
        <begin position="576"/>
        <end position="594"/>
    </location>
</feature>
<feature type="coiled-coil region" evidence="8">
    <location>
        <begin position="862"/>
        <end position="1008"/>
    </location>
</feature>
<feature type="coiled-coil region" evidence="8">
    <location>
        <begin position="675"/>
        <end position="805"/>
    </location>
</feature>
<dbReference type="GO" id="GO:0034045">
    <property type="term" value="C:phagophore assembly site membrane"/>
    <property type="evidence" value="ECO:0007669"/>
    <property type="project" value="UniProtKB-SubCell"/>
</dbReference>
<dbReference type="GO" id="GO:0015031">
    <property type="term" value="P:protein transport"/>
    <property type="evidence" value="ECO:0007669"/>
    <property type="project" value="UniProtKB-KW"/>
</dbReference>
<organism evidence="12 13">
    <name type="scientific">Lithohypha guttulata</name>
    <dbReference type="NCBI Taxonomy" id="1690604"/>
    <lineage>
        <taxon>Eukaryota</taxon>
        <taxon>Fungi</taxon>
        <taxon>Dikarya</taxon>
        <taxon>Ascomycota</taxon>
        <taxon>Pezizomycotina</taxon>
        <taxon>Eurotiomycetes</taxon>
        <taxon>Chaetothyriomycetidae</taxon>
        <taxon>Chaetothyriales</taxon>
        <taxon>Trichomeriaceae</taxon>
        <taxon>Lithohypha</taxon>
    </lineage>
</organism>
<protein>
    <recommendedName>
        <fullName evidence="2 7">Autophagy-related protein 11</fullName>
    </recommendedName>
</protein>
<comment type="function">
    <text evidence="7">Involved in cytoplasm to vacuole transport (Cvt), pexophagy, mitophagy and nucleophagy. Recruits mitochondria for their selective degradation via autophagy (mitophagy) during starvation. Works as scaffold proteins that recruit ATG proteins to the pre-autophagosome (PAS), the site of vesicle/autophagosome formation. Required for the Cvt vesicles completion.</text>
</comment>
<accession>A0AAN7T3A0</accession>
<feature type="compositionally biased region" description="Basic and acidic residues" evidence="9">
    <location>
        <begin position="1377"/>
        <end position="1390"/>
    </location>
</feature>
<feature type="compositionally biased region" description="Basic and acidic residues" evidence="9">
    <location>
        <begin position="544"/>
        <end position="557"/>
    </location>
</feature>
<sequence length="1404" mass="156848">MSLELYLSHTGQRFPVDVAEIPSPEELKQWISSNVSVPGARQILMTGTGKNVKQQHLVKHAQIFIYDKSFLAGQEPSDIPEDDNSDRAPSLGDPPSELENETSLSAWQELFKARRTWSLEAVDIVKSLSGRSTQLAETCENIDRSTIVALDNLKNHVSNLQGLFEKTQAWASETKQEHADMLREWRSMTDTLKELPIREDVARLMDGQPKENVRGDTTDTMFTILDLEELESADTTLRRCAGDFTTQINAIAGSMERLTDDSDNATALVQVEWPNLETEGLIQEVETLVKKIDGDYSDVLRATSDTKAISKVSRVAANHTNSLLPGIQEVVQESIQVYTNAIEHKRTLTKVCFRVLRAISQIQSTLAGLQGRIQNLTLDEEGQQSLETLDRVFRLPSAYGSILIEAVRRSEWNDRTLADLKSLKDELSQHKDDELRRRKKWTNNMSTFLNEDTVAGSANANTLSEFSFSTPSNPWPFVGREEIFSYIDDLRALEINDAVAQATQQLRDLDTPSKPRRSRPRPFKNGSIHDNMQSSFVRNGNLDPDSKALQDDKGRLEDKLRASESRIRKLEDLLHRQSQVQTSSSASRPASNVFTPIAPTDFERQPSSPGPDSANRPCQFESSSRRSSVSANYQTHIRRTSNSTTDEKAMVQKIAQLEAQLQTTKIDSDNQMRSLQEAESVKRDLLANFEAQRAEFDDERQRLEDDNHELKIKIEEFEEELDRVMGSREHEKVQGENMLNHLRSELERVRKSSIEEIERLRTAKENREQELGVHKDKTSSAELQVQQLRSERSSLQSRNLELANDVQSIESRLNDILGTLQSVHEHLSPAGPAPDDLKRLASALEVLAEGANIHARGLDDALQLATAQGKASEEKIEQLEVQVKRVQSTKKEVEARLNQKDEQLRGAQHSVDTLRSELNGERRQVEQLQARFAAGETGSDALRARLSEEEKKVVELTEAKDKSDVQVENLQQTLDTLREDVTDLNQAAEALRDRLEGRRRKAKDLSERLFQHNDRMIRMLENFGYSVSREGAGLVIQRASKVNASQLLGDVAVGTPMKRQVSGSIALQHFTDTSDAQTLYWTHDEDGKIEDTKFEAFLNTLSRLDIDSTIELITKRYKDVETLAKKYQKDSRLHREKTNRLQSEAHEKIAYRGFKEGDLALFLPTRNQATKPWAAFNVGAPHYFLKEMDGHRLQTRDWLLARISKVEERVVDLSRSIGNASTKGIAEASDGGSLQSIDDNPFELSDGLRWYLVEAAEEKPGAPSTPGLGKSTVAASVIEVKAHMGRKGSGTAGKDSDRAAPGAVNAAKTLHKSLDSRRSSEASRKSTAPILKTSTSNSSALVPLTSTGTDGEAEGTMSSAAPTSSAAAGSGSVVKPSDVDSKQSRAREDDRIFDVVRQDLMLGP</sequence>
<feature type="region of interest" description="Disordered" evidence="9">
    <location>
        <begin position="573"/>
        <end position="647"/>
    </location>
</feature>
<feature type="region of interest" description="Disordered" evidence="9">
    <location>
        <begin position="1309"/>
        <end position="1390"/>
    </location>
</feature>
<gene>
    <name evidence="12" type="primary">ATG11</name>
    <name evidence="12" type="ORF">LTR05_003089</name>
</gene>